<dbReference type="InterPro" id="IPR036429">
    <property type="entry name" value="SpoA-like_sf"/>
</dbReference>
<dbReference type="EMBL" id="BAABDF010000007">
    <property type="protein sequence ID" value="GAA3878108.1"/>
    <property type="molecule type" value="Genomic_DNA"/>
</dbReference>
<evidence type="ECO:0000313" key="4">
    <source>
        <dbReference type="Proteomes" id="UP001399917"/>
    </source>
</evidence>
<sequence>MSDEAVITALRRKAGVGRAPPEVQPMSAPKALRLAVARAAEDTIGLIAQVTGVAEDRSAISRLAGQMPESGLLFLLEGPGGATGLAAFDPFAVAAMVEQQTTGDVLKRAPEVREPTATDAMMCTDITQQILELFADCLTEAENPPDVAGYSVSSQLSEARSIGLAFEDVPYRLYRVSLSLGHVAREGEMILVFPYQAPQENAKARESDVWETAFETAVLGSAARLDGVLHRFELPLTAVMELEAGMLLGLPAAALGRVEVLADDRVVACARLGQMNGHRALRLCPAPTDDDEAPALVGSALHADARVPSSIGARGQLDTPDAAWDGAQTAGGEADAMVGLDELPSIGADAPSADANELGELPEIGDLPAMGDLPPLDDFPPMGDLPDIGDFPPMGDLPDIE</sequence>
<proteinExistence type="predicted"/>
<feature type="domain" description="Flagellar motor switch protein FliN-like C-terminal" evidence="2">
    <location>
        <begin position="224"/>
        <end position="283"/>
    </location>
</feature>
<dbReference type="Proteomes" id="UP001399917">
    <property type="component" value="Unassembled WGS sequence"/>
</dbReference>
<gene>
    <name evidence="3" type="ORF">GCM10022404_29840</name>
</gene>
<organism evidence="3 4">
    <name type="scientific">Celeribacter arenosi</name>
    <dbReference type="NCBI Taxonomy" id="792649"/>
    <lineage>
        <taxon>Bacteria</taxon>
        <taxon>Pseudomonadati</taxon>
        <taxon>Pseudomonadota</taxon>
        <taxon>Alphaproteobacteria</taxon>
        <taxon>Rhodobacterales</taxon>
        <taxon>Roseobacteraceae</taxon>
        <taxon>Celeribacter</taxon>
    </lineage>
</organism>
<comment type="caution">
    <text evidence="3">The sequence shown here is derived from an EMBL/GenBank/DDBJ whole genome shotgun (WGS) entry which is preliminary data.</text>
</comment>
<dbReference type="RefSeq" id="WP_344848551.1">
    <property type="nucleotide sequence ID" value="NZ_BAABDF010000007.1"/>
</dbReference>
<keyword evidence="3" id="KW-0966">Cell projection</keyword>
<reference evidence="4" key="1">
    <citation type="journal article" date="2019" name="Int. J. Syst. Evol. Microbiol.">
        <title>The Global Catalogue of Microorganisms (GCM) 10K type strain sequencing project: providing services to taxonomists for standard genome sequencing and annotation.</title>
        <authorList>
            <consortium name="The Broad Institute Genomics Platform"/>
            <consortium name="The Broad Institute Genome Sequencing Center for Infectious Disease"/>
            <person name="Wu L."/>
            <person name="Ma J."/>
        </authorList>
    </citation>
    <scope>NUCLEOTIDE SEQUENCE [LARGE SCALE GENOMIC DNA]</scope>
    <source>
        <strain evidence="4">JCM 17190</strain>
    </source>
</reference>
<dbReference type="SUPFAM" id="SSF101801">
    <property type="entry name" value="Surface presentation of antigens (SPOA)"/>
    <property type="match status" value="1"/>
</dbReference>
<evidence type="ECO:0000259" key="2">
    <source>
        <dbReference type="Pfam" id="PF01052"/>
    </source>
</evidence>
<keyword evidence="3" id="KW-0969">Cilium</keyword>
<keyword evidence="4" id="KW-1185">Reference proteome</keyword>
<keyword evidence="3" id="KW-0282">Flagellum</keyword>
<evidence type="ECO:0000256" key="1">
    <source>
        <dbReference type="SAM" id="MobiDB-lite"/>
    </source>
</evidence>
<dbReference type="Gene3D" id="2.30.330.10">
    <property type="entry name" value="SpoA-like"/>
    <property type="match status" value="1"/>
</dbReference>
<accession>A0ABP7KKJ6</accession>
<feature type="region of interest" description="Disordered" evidence="1">
    <location>
        <begin position="345"/>
        <end position="401"/>
    </location>
</feature>
<name>A0ABP7KKJ6_9RHOB</name>
<evidence type="ECO:0000313" key="3">
    <source>
        <dbReference type="EMBL" id="GAA3878108.1"/>
    </source>
</evidence>
<dbReference type="InterPro" id="IPR001543">
    <property type="entry name" value="FliN-like_C"/>
</dbReference>
<dbReference type="Pfam" id="PF01052">
    <property type="entry name" value="FliMN_C"/>
    <property type="match status" value="1"/>
</dbReference>
<protein>
    <submittedName>
        <fullName evidence="3">Flagellar motor switch protein FliM</fullName>
    </submittedName>
</protein>